<dbReference type="EMBL" id="CP017675">
    <property type="protein sequence ID" value="APB35317.1"/>
    <property type="molecule type" value="Genomic_DNA"/>
</dbReference>
<evidence type="ECO:0000313" key="1">
    <source>
        <dbReference type="EMBL" id="APB35317.1"/>
    </source>
</evidence>
<gene>
    <name evidence="1" type="ORF">GlitD10_2972</name>
</gene>
<dbReference type="STRING" id="1188229.GlitD10_2972"/>
<sequence length="51" mass="5523">MYCLDGDGYVLANYSRYFPEVNLSALVAQVLQTAASAGTGAALRELRQELL</sequence>
<evidence type="ECO:0000313" key="2">
    <source>
        <dbReference type="Proteomes" id="UP000180235"/>
    </source>
</evidence>
<accession>A0A1J0AHB2</accession>
<dbReference type="Proteomes" id="UP000180235">
    <property type="component" value="Chromosome"/>
</dbReference>
<proteinExistence type="predicted"/>
<dbReference type="KEGG" id="glt:GlitD10_2972"/>
<organism evidence="1 2">
    <name type="scientific">Gloeomargarita lithophora Alchichica-D10</name>
    <dbReference type="NCBI Taxonomy" id="1188229"/>
    <lineage>
        <taxon>Bacteria</taxon>
        <taxon>Bacillati</taxon>
        <taxon>Cyanobacteriota</taxon>
        <taxon>Cyanophyceae</taxon>
        <taxon>Gloeomargaritales</taxon>
        <taxon>Gloeomargaritaceae</taxon>
        <taxon>Gloeomargarita</taxon>
    </lineage>
</organism>
<protein>
    <submittedName>
        <fullName evidence="1">Uncharacterized protein</fullName>
    </submittedName>
</protein>
<dbReference type="AlphaFoldDB" id="A0A1J0AHB2"/>
<keyword evidence="2" id="KW-1185">Reference proteome</keyword>
<name>A0A1J0AHB2_9CYAN</name>
<reference evidence="1 2" key="1">
    <citation type="submission" date="2016-10" db="EMBL/GenBank/DDBJ databases">
        <title>Description of Gloeomargarita lithophora gen. nov., sp. nov., a thylakoid-bearing basal-branching cyanobacterium with intracellular carbonates, and proposal for Gloeomargaritales ord. nov.</title>
        <authorList>
            <person name="Moreira D."/>
            <person name="Tavera R."/>
            <person name="Benzerara K."/>
            <person name="Skouri-Panet F."/>
            <person name="Couradeau E."/>
            <person name="Gerard E."/>
            <person name="Loussert C."/>
            <person name="Novelo E."/>
            <person name="Zivanovic Y."/>
            <person name="Lopez-Garcia P."/>
        </authorList>
    </citation>
    <scope>NUCLEOTIDE SEQUENCE [LARGE SCALE GENOMIC DNA]</scope>
    <source>
        <strain evidence="1 2">D10</strain>
    </source>
</reference>